<evidence type="ECO:0000313" key="2">
    <source>
        <dbReference type="EMBL" id="KAJ8408361.1"/>
    </source>
</evidence>
<dbReference type="AlphaFoldDB" id="A0AAD7STC1"/>
<dbReference type="EMBL" id="JAINUG010000035">
    <property type="protein sequence ID" value="KAJ8408361.1"/>
    <property type="molecule type" value="Genomic_DNA"/>
</dbReference>
<protein>
    <submittedName>
        <fullName evidence="2">Uncharacterized protein</fullName>
    </submittedName>
</protein>
<feature type="region of interest" description="Disordered" evidence="1">
    <location>
        <begin position="106"/>
        <end position="131"/>
    </location>
</feature>
<gene>
    <name evidence="2" type="ORF">AAFF_G00257750</name>
</gene>
<sequence length="160" mass="17701">MNNPLKTVHAAWKEQNRYEIETSFFSSSSVLLCRFLLVGRSPPLQGLTWTAVRTVVRDQRRPEFLTVRRFSQRGRARREGRGLLGSSIRKDGACVMEGIGYVWSRGKGRTHRPREPDGAITLSLQGAGGGGGRKSDSLCGLVSVSEHQSDGSDYSYLIAM</sequence>
<dbReference type="Proteomes" id="UP001221898">
    <property type="component" value="Unassembled WGS sequence"/>
</dbReference>
<evidence type="ECO:0000256" key="1">
    <source>
        <dbReference type="SAM" id="MobiDB-lite"/>
    </source>
</evidence>
<comment type="caution">
    <text evidence="2">The sequence shown here is derived from an EMBL/GenBank/DDBJ whole genome shotgun (WGS) entry which is preliminary data.</text>
</comment>
<keyword evidence="3" id="KW-1185">Reference proteome</keyword>
<reference evidence="2" key="1">
    <citation type="journal article" date="2023" name="Science">
        <title>Genome structures resolve the early diversification of teleost fishes.</title>
        <authorList>
            <person name="Parey E."/>
            <person name="Louis A."/>
            <person name="Montfort J."/>
            <person name="Bouchez O."/>
            <person name="Roques C."/>
            <person name="Iampietro C."/>
            <person name="Lluch J."/>
            <person name="Castinel A."/>
            <person name="Donnadieu C."/>
            <person name="Desvignes T."/>
            <person name="Floi Bucao C."/>
            <person name="Jouanno E."/>
            <person name="Wen M."/>
            <person name="Mejri S."/>
            <person name="Dirks R."/>
            <person name="Jansen H."/>
            <person name="Henkel C."/>
            <person name="Chen W.J."/>
            <person name="Zahm M."/>
            <person name="Cabau C."/>
            <person name="Klopp C."/>
            <person name="Thompson A.W."/>
            <person name="Robinson-Rechavi M."/>
            <person name="Braasch I."/>
            <person name="Lecointre G."/>
            <person name="Bobe J."/>
            <person name="Postlethwait J.H."/>
            <person name="Berthelot C."/>
            <person name="Roest Crollius H."/>
            <person name="Guiguen Y."/>
        </authorList>
    </citation>
    <scope>NUCLEOTIDE SEQUENCE</scope>
    <source>
        <strain evidence="2">NC1722</strain>
    </source>
</reference>
<organism evidence="2 3">
    <name type="scientific">Aldrovandia affinis</name>
    <dbReference type="NCBI Taxonomy" id="143900"/>
    <lineage>
        <taxon>Eukaryota</taxon>
        <taxon>Metazoa</taxon>
        <taxon>Chordata</taxon>
        <taxon>Craniata</taxon>
        <taxon>Vertebrata</taxon>
        <taxon>Euteleostomi</taxon>
        <taxon>Actinopterygii</taxon>
        <taxon>Neopterygii</taxon>
        <taxon>Teleostei</taxon>
        <taxon>Notacanthiformes</taxon>
        <taxon>Halosauridae</taxon>
        <taxon>Aldrovandia</taxon>
    </lineage>
</organism>
<evidence type="ECO:0000313" key="3">
    <source>
        <dbReference type="Proteomes" id="UP001221898"/>
    </source>
</evidence>
<name>A0AAD7STC1_9TELE</name>
<proteinExistence type="predicted"/>
<accession>A0AAD7STC1</accession>